<keyword evidence="1" id="KW-1133">Transmembrane helix</keyword>
<feature type="transmembrane region" description="Helical" evidence="1">
    <location>
        <begin position="50"/>
        <end position="67"/>
    </location>
</feature>
<keyword evidence="3" id="KW-0012">Acyltransferase</keyword>
<feature type="domain" description="Heparan-alpha-glucosaminide N-acetyltransferase catalytic" evidence="2">
    <location>
        <begin position="6"/>
        <end position="99"/>
    </location>
</feature>
<feature type="transmembrane region" description="Helical" evidence="1">
    <location>
        <begin position="281"/>
        <end position="300"/>
    </location>
</feature>
<dbReference type="RefSeq" id="WP_079684063.1">
    <property type="nucleotide sequence ID" value="NZ_FUYQ01000021.1"/>
</dbReference>
<dbReference type="AlphaFoldDB" id="A0A1T5DV77"/>
<dbReference type="GO" id="GO:0016746">
    <property type="term" value="F:acyltransferase activity"/>
    <property type="evidence" value="ECO:0007669"/>
    <property type="project" value="UniProtKB-KW"/>
</dbReference>
<feature type="transmembrane region" description="Helical" evidence="1">
    <location>
        <begin position="251"/>
        <end position="269"/>
    </location>
</feature>
<keyword evidence="1" id="KW-0812">Transmembrane</keyword>
<evidence type="ECO:0000256" key="1">
    <source>
        <dbReference type="SAM" id="Phobius"/>
    </source>
</evidence>
<feature type="transmembrane region" description="Helical" evidence="1">
    <location>
        <begin position="320"/>
        <end position="341"/>
    </location>
</feature>
<keyword evidence="4" id="KW-1185">Reference proteome</keyword>
<evidence type="ECO:0000259" key="2">
    <source>
        <dbReference type="Pfam" id="PF07786"/>
    </source>
</evidence>
<gene>
    <name evidence="3" type="ORF">SAMN05660349_02644</name>
</gene>
<dbReference type="EMBL" id="FUYQ01000021">
    <property type="protein sequence ID" value="SKB75544.1"/>
    <property type="molecule type" value="Genomic_DNA"/>
</dbReference>
<dbReference type="PANTHER" id="PTHR31061:SF24">
    <property type="entry name" value="LD22376P"/>
    <property type="match status" value="1"/>
</dbReference>
<feature type="transmembrane region" description="Helical" evidence="1">
    <location>
        <begin position="361"/>
        <end position="386"/>
    </location>
</feature>
<feature type="transmembrane region" description="Helical" evidence="1">
    <location>
        <begin position="12"/>
        <end position="30"/>
    </location>
</feature>
<reference evidence="4" key="1">
    <citation type="submission" date="2017-02" db="EMBL/GenBank/DDBJ databases">
        <authorList>
            <person name="Varghese N."/>
            <person name="Submissions S."/>
        </authorList>
    </citation>
    <scope>NUCLEOTIDE SEQUENCE [LARGE SCALE GENOMIC DNA]</scope>
    <source>
        <strain evidence="4">DSM 24967</strain>
    </source>
</reference>
<dbReference type="PANTHER" id="PTHR31061">
    <property type="entry name" value="LD22376P"/>
    <property type="match status" value="1"/>
</dbReference>
<accession>A0A1T5DV77</accession>
<feature type="transmembrane region" description="Helical" evidence="1">
    <location>
        <begin position="158"/>
        <end position="175"/>
    </location>
</feature>
<keyword evidence="1" id="KW-0472">Membrane</keyword>
<proteinExistence type="predicted"/>
<feature type="transmembrane region" description="Helical" evidence="1">
    <location>
        <begin position="87"/>
        <end position="106"/>
    </location>
</feature>
<dbReference type="Proteomes" id="UP000190852">
    <property type="component" value="Unassembled WGS sequence"/>
</dbReference>
<feature type="transmembrane region" description="Helical" evidence="1">
    <location>
        <begin position="132"/>
        <end position="151"/>
    </location>
</feature>
<organism evidence="3 4">
    <name type="scientific">Parabacteroides chartae</name>
    <dbReference type="NCBI Taxonomy" id="1037355"/>
    <lineage>
        <taxon>Bacteria</taxon>
        <taxon>Pseudomonadati</taxon>
        <taxon>Bacteroidota</taxon>
        <taxon>Bacteroidia</taxon>
        <taxon>Bacteroidales</taxon>
        <taxon>Tannerellaceae</taxon>
        <taxon>Parabacteroides</taxon>
    </lineage>
</organism>
<feature type="transmembrane region" description="Helical" evidence="1">
    <location>
        <begin position="218"/>
        <end position="239"/>
    </location>
</feature>
<sequence length="394" mass="44132">MAQTGRLLSLDVMRGITIAGMIMVNNPGSWEFVFAPLKHASWDGLTPTDLVFPFFMFIMGVSMFLSLRKYNFTLSKESVSKILKRTLLIFLVGYGLNWFGHSMGYMKSLQADGVPLLESIGRGFTHFENVRILGVMQRLALAYGIGSLIGLSIKHKYILPLVASVLVFYWALLGFTNSMELSENNIIAVVDKALFGADRMYKDTLADGTRIPFDPEGLLSVLGSIGHVLLGFYAGKLILDSKKDNELIIRRLFIFGTILLFSGLLLQYGCPINKKIWSSTFALTTCGLGSLFLGLLIWIIDINGKKKWSLFFESFGINPLYLYVQAALLSSIIGFCNWFPAAEGTTTFKGFMYNDVFSPIFGAYAGSLAWALFYVILNWIPGYYLYKKQIYIKL</sequence>
<evidence type="ECO:0000313" key="3">
    <source>
        <dbReference type="EMBL" id="SKB75544.1"/>
    </source>
</evidence>
<evidence type="ECO:0000313" key="4">
    <source>
        <dbReference type="Proteomes" id="UP000190852"/>
    </source>
</evidence>
<dbReference type="InterPro" id="IPR012429">
    <property type="entry name" value="HGSNAT_cat"/>
</dbReference>
<dbReference type="Pfam" id="PF07786">
    <property type="entry name" value="HGSNAT_cat"/>
    <property type="match status" value="1"/>
</dbReference>
<keyword evidence="3" id="KW-0808">Transferase</keyword>
<protein>
    <submittedName>
        <fullName evidence="3">Predicted acyltransferase</fullName>
    </submittedName>
</protein>
<name>A0A1T5DV77_9BACT</name>